<comment type="caution">
    <text evidence="2">The sequence shown here is derived from an EMBL/GenBank/DDBJ whole genome shotgun (WGS) entry which is preliminary data.</text>
</comment>
<dbReference type="Pfam" id="PF13229">
    <property type="entry name" value="Beta_helix"/>
    <property type="match status" value="1"/>
</dbReference>
<proteinExistence type="predicted"/>
<dbReference type="Gene3D" id="2.160.20.10">
    <property type="entry name" value="Single-stranded right-handed beta-helix, Pectin lyase-like"/>
    <property type="match status" value="1"/>
</dbReference>
<dbReference type="AlphaFoldDB" id="A0A812S6R9"/>
<dbReference type="OrthoDB" id="427974at2759"/>
<evidence type="ECO:0000313" key="3">
    <source>
        <dbReference type="Proteomes" id="UP000604046"/>
    </source>
</evidence>
<dbReference type="InterPro" id="IPR039448">
    <property type="entry name" value="Beta_helix"/>
</dbReference>
<keyword evidence="3" id="KW-1185">Reference proteome</keyword>
<dbReference type="InterPro" id="IPR012334">
    <property type="entry name" value="Pectin_lyas_fold"/>
</dbReference>
<accession>A0A812S6R9</accession>
<name>A0A812S6R9_9DINO</name>
<dbReference type="EMBL" id="CAJNDS010002413">
    <property type="protein sequence ID" value="CAE7465739.1"/>
    <property type="molecule type" value="Genomic_DNA"/>
</dbReference>
<evidence type="ECO:0000259" key="1">
    <source>
        <dbReference type="Pfam" id="PF13229"/>
    </source>
</evidence>
<feature type="domain" description="Right handed beta helix" evidence="1">
    <location>
        <begin position="44"/>
        <end position="177"/>
    </location>
</feature>
<dbReference type="InterPro" id="IPR011050">
    <property type="entry name" value="Pectin_lyase_fold/virulence"/>
</dbReference>
<dbReference type="SUPFAM" id="SSF51126">
    <property type="entry name" value="Pectin lyase-like"/>
    <property type="match status" value="1"/>
</dbReference>
<sequence>MLELPPGQYQNTKPIVIKRNVSLVGSSGARTQLSGSFIFEIGAEYAVLRNVDVVNSRRFVAVHLRCAGRPRVEGCRIESRGIGILADPPLDAESIPGVSNCRIGPAWQGLVVAGRCKGIFEGCIISDCRSAGIRLRNDAKPVLRSNVIIGCGGPGLLTWNRASPTMEENTFIHNSKNSDGGGTTVNDQ</sequence>
<evidence type="ECO:0000313" key="2">
    <source>
        <dbReference type="EMBL" id="CAE7465739.1"/>
    </source>
</evidence>
<dbReference type="Proteomes" id="UP000604046">
    <property type="component" value="Unassembled WGS sequence"/>
</dbReference>
<gene>
    <name evidence="2" type="ORF">SNAT2548_LOCUS25999</name>
</gene>
<protein>
    <recommendedName>
        <fullName evidence="1">Right handed beta helix domain-containing protein</fullName>
    </recommendedName>
</protein>
<reference evidence="2" key="1">
    <citation type="submission" date="2021-02" db="EMBL/GenBank/DDBJ databases">
        <authorList>
            <person name="Dougan E. K."/>
            <person name="Rhodes N."/>
            <person name="Thang M."/>
            <person name="Chan C."/>
        </authorList>
    </citation>
    <scope>NUCLEOTIDE SEQUENCE</scope>
</reference>
<organism evidence="2 3">
    <name type="scientific">Symbiodinium natans</name>
    <dbReference type="NCBI Taxonomy" id="878477"/>
    <lineage>
        <taxon>Eukaryota</taxon>
        <taxon>Sar</taxon>
        <taxon>Alveolata</taxon>
        <taxon>Dinophyceae</taxon>
        <taxon>Suessiales</taxon>
        <taxon>Symbiodiniaceae</taxon>
        <taxon>Symbiodinium</taxon>
    </lineage>
</organism>